<accession>A0A6A5YXI2</accession>
<proteinExistence type="predicted"/>
<gene>
    <name evidence="1" type="ORF">BDV96DRAFT_635013</name>
</gene>
<protein>
    <recommendedName>
        <fullName evidence="3">Heterokaryon incompatibility domain-containing protein</fullName>
    </recommendedName>
</protein>
<evidence type="ECO:0000313" key="2">
    <source>
        <dbReference type="Proteomes" id="UP000799770"/>
    </source>
</evidence>
<dbReference type="EMBL" id="ML977335">
    <property type="protein sequence ID" value="KAF2111297.1"/>
    <property type="molecule type" value="Genomic_DNA"/>
</dbReference>
<dbReference type="Proteomes" id="UP000799770">
    <property type="component" value="Unassembled WGS sequence"/>
</dbReference>
<sequence>MDVRRRNQRQLRSHGCCPVHIQWESGRRGMSKQSVGCIKSTFQPPHPTPFNNTHRPEDPGSICVTLRRDANTLLPTSSALVQILGTKGTSTSAAPQAPISFAGFPYAMRLLNTRTLRLTEFIDDERPPYAILSHTWGKAGVSFQERIGVVPESVTFRFFAEARISLIRYS</sequence>
<reference evidence="1" key="1">
    <citation type="journal article" date="2020" name="Stud. Mycol.">
        <title>101 Dothideomycetes genomes: a test case for predicting lifestyles and emergence of pathogens.</title>
        <authorList>
            <person name="Haridas S."/>
            <person name="Albert R."/>
            <person name="Binder M."/>
            <person name="Bloem J."/>
            <person name="Labutti K."/>
            <person name="Salamov A."/>
            <person name="Andreopoulos B."/>
            <person name="Baker S."/>
            <person name="Barry K."/>
            <person name="Bills G."/>
            <person name="Bluhm B."/>
            <person name="Cannon C."/>
            <person name="Castanera R."/>
            <person name="Culley D."/>
            <person name="Daum C."/>
            <person name="Ezra D."/>
            <person name="Gonzalez J."/>
            <person name="Henrissat B."/>
            <person name="Kuo A."/>
            <person name="Liang C."/>
            <person name="Lipzen A."/>
            <person name="Lutzoni F."/>
            <person name="Magnuson J."/>
            <person name="Mondo S."/>
            <person name="Nolan M."/>
            <person name="Ohm R."/>
            <person name="Pangilinan J."/>
            <person name="Park H.-J."/>
            <person name="Ramirez L."/>
            <person name="Alfaro M."/>
            <person name="Sun H."/>
            <person name="Tritt A."/>
            <person name="Yoshinaga Y."/>
            <person name="Zwiers L.-H."/>
            <person name="Turgeon B."/>
            <person name="Goodwin S."/>
            <person name="Spatafora J."/>
            <person name="Crous P."/>
            <person name="Grigoriev I."/>
        </authorList>
    </citation>
    <scope>NUCLEOTIDE SEQUENCE</scope>
    <source>
        <strain evidence="1">CBS 627.86</strain>
    </source>
</reference>
<evidence type="ECO:0008006" key="3">
    <source>
        <dbReference type="Google" id="ProtNLM"/>
    </source>
</evidence>
<keyword evidence="2" id="KW-1185">Reference proteome</keyword>
<evidence type="ECO:0000313" key="1">
    <source>
        <dbReference type="EMBL" id="KAF2111297.1"/>
    </source>
</evidence>
<organism evidence="1 2">
    <name type="scientific">Lophiotrema nucula</name>
    <dbReference type="NCBI Taxonomy" id="690887"/>
    <lineage>
        <taxon>Eukaryota</taxon>
        <taxon>Fungi</taxon>
        <taxon>Dikarya</taxon>
        <taxon>Ascomycota</taxon>
        <taxon>Pezizomycotina</taxon>
        <taxon>Dothideomycetes</taxon>
        <taxon>Pleosporomycetidae</taxon>
        <taxon>Pleosporales</taxon>
        <taxon>Lophiotremataceae</taxon>
        <taxon>Lophiotrema</taxon>
    </lineage>
</organism>
<dbReference type="AlphaFoldDB" id="A0A6A5YXI2"/>
<name>A0A6A5YXI2_9PLEO</name>